<evidence type="ECO:0000313" key="1">
    <source>
        <dbReference type="EMBL" id="SNT44320.1"/>
    </source>
</evidence>
<dbReference type="AlphaFoldDB" id="A0A239MPA6"/>
<name>A0A239MPA6_9ACTN</name>
<keyword evidence="2" id="KW-1185">Reference proteome</keyword>
<organism evidence="1 2">
    <name type="scientific">Actinacidiphila glaucinigra</name>
    <dbReference type="NCBI Taxonomy" id="235986"/>
    <lineage>
        <taxon>Bacteria</taxon>
        <taxon>Bacillati</taxon>
        <taxon>Actinomycetota</taxon>
        <taxon>Actinomycetes</taxon>
        <taxon>Kitasatosporales</taxon>
        <taxon>Streptomycetaceae</taxon>
        <taxon>Actinacidiphila</taxon>
    </lineage>
</organism>
<accession>A0A239MPA6</accession>
<proteinExistence type="predicted"/>
<dbReference type="EMBL" id="FZOF01000026">
    <property type="protein sequence ID" value="SNT44320.1"/>
    <property type="molecule type" value="Genomic_DNA"/>
</dbReference>
<sequence length="88" mass="9781">MRRMARNPRWVVLGICAMVAAGTLGWYAIGTVRPDCAVSFGYVERGGHVRGPDGKATTVEELRAKAYRDAYDSGACEKPHSRWHDWVS</sequence>
<evidence type="ECO:0000313" key="2">
    <source>
        <dbReference type="Proteomes" id="UP000198280"/>
    </source>
</evidence>
<gene>
    <name evidence="1" type="ORF">SAMN05216252_1265</name>
</gene>
<reference evidence="1 2" key="1">
    <citation type="submission" date="2017-06" db="EMBL/GenBank/DDBJ databases">
        <authorList>
            <person name="Kim H.J."/>
            <person name="Triplett B.A."/>
        </authorList>
    </citation>
    <scope>NUCLEOTIDE SEQUENCE [LARGE SCALE GENOMIC DNA]</scope>
    <source>
        <strain evidence="1 2">CGMCC 4.1858</strain>
    </source>
</reference>
<protein>
    <submittedName>
        <fullName evidence="1">Uncharacterized protein</fullName>
    </submittedName>
</protein>
<dbReference type="Proteomes" id="UP000198280">
    <property type="component" value="Unassembled WGS sequence"/>
</dbReference>